<feature type="domain" description="Histidine kinase" evidence="7">
    <location>
        <begin position="1501"/>
        <end position="1710"/>
    </location>
</feature>
<dbReference type="Pfam" id="PF13185">
    <property type="entry name" value="GAF_2"/>
    <property type="match status" value="1"/>
</dbReference>
<dbReference type="SMART" id="SM00387">
    <property type="entry name" value="HATPase_c"/>
    <property type="match status" value="1"/>
</dbReference>
<evidence type="ECO:0000256" key="3">
    <source>
        <dbReference type="ARBA" id="ARBA00022553"/>
    </source>
</evidence>
<dbReference type="InterPro" id="IPR013655">
    <property type="entry name" value="PAS_fold_3"/>
</dbReference>
<dbReference type="InterPro" id="IPR029016">
    <property type="entry name" value="GAF-like_dom_sf"/>
</dbReference>
<dbReference type="EMBL" id="JADKIO010000005">
    <property type="protein sequence ID" value="MBK9795994.1"/>
    <property type="molecule type" value="Genomic_DNA"/>
</dbReference>
<feature type="domain" description="PAS" evidence="9">
    <location>
        <begin position="819"/>
        <end position="889"/>
    </location>
</feature>
<dbReference type="InterPro" id="IPR013767">
    <property type="entry name" value="PAS_fold"/>
</dbReference>
<dbReference type="CDD" id="cd00156">
    <property type="entry name" value="REC"/>
    <property type="match status" value="1"/>
</dbReference>
<dbReference type="Gene3D" id="3.30.450.20">
    <property type="entry name" value="PAS domain"/>
    <property type="match status" value="10"/>
</dbReference>
<dbReference type="EC" id="2.7.13.3" evidence="2"/>
<dbReference type="InterPro" id="IPR000014">
    <property type="entry name" value="PAS"/>
</dbReference>
<dbReference type="InterPro" id="IPR011006">
    <property type="entry name" value="CheY-like_superfamily"/>
</dbReference>
<dbReference type="InterPro" id="IPR052162">
    <property type="entry name" value="Sensor_kinase/Photoreceptor"/>
</dbReference>
<dbReference type="Pfam" id="PF13426">
    <property type="entry name" value="PAS_9"/>
    <property type="match status" value="4"/>
</dbReference>
<dbReference type="SMART" id="SM00065">
    <property type="entry name" value="GAF"/>
    <property type="match status" value="1"/>
</dbReference>
<dbReference type="PANTHER" id="PTHR43304">
    <property type="entry name" value="PHYTOCHROME-LIKE PROTEIN CPH1"/>
    <property type="match status" value="1"/>
</dbReference>
<name>A0A9D7XKV5_9BACT</name>
<dbReference type="PANTHER" id="PTHR43304:SF1">
    <property type="entry name" value="PAC DOMAIN-CONTAINING PROTEIN"/>
    <property type="match status" value="1"/>
</dbReference>
<dbReference type="InterPro" id="IPR001789">
    <property type="entry name" value="Sig_transdc_resp-reg_receiver"/>
</dbReference>
<evidence type="ECO:0000259" key="7">
    <source>
        <dbReference type="PROSITE" id="PS50109"/>
    </source>
</evidence>
<dbReference type="InterPro" id="IPR013656">
    <property type="entry name" value="PAS_4"/>
</dbReference>
<evidence type="ECO:0000259" key="9">
    <source>
        <dbReference type="PROSITE" id="PS50112"/>
    </source>
</evidence>
<protein>
    <recommendedName>
        <fullName evidence="2">histidine kinase</fullName>
        <ecNumber evidence="2">2.7.13.3</ecNumber>
    </recommendedName>
</protein>
<dbReference type="SUPFAM" id="SSF55874">
    <property type="entry name" value="ATPase domain of HSP90 chaperone/DNA topoisomerase II/histidine kinase"/>
    <property type="match status" value="1"/>
</dbReference>
<organism evidence="11 12">
    <name type="scientific">Candidatus Geothrix skivensis</name>
    <dbReference type="NCBI Taxonomy" id="2954439"/>
    <lineage>
        <taxon>Bacteria</taxon>
        <taxon>Pseudomonadati</taxon>
        <taxon>Acidobacteriota</taxon>
        <taxon>Holophagae</taxon>
        <taxon>Holophagales</taxon>
        <taxon>Holophagaceae</taxon>
        <taxon>Geothrix</taxon>
    </lineage>
</organism>
<dbReference type="InterPro" id="IPR003661">
    <property type="entry name" value="HisK_dim/P_dom"/>
</dbReference>
<keyword evidence="5" id="KW-0418">Kinase</keyword>
<dbReference type="SUPFAM" id="SSF55785">
    <property type="entry name" value="PYP-like sensor domain (PAS domain)"/>
    <property type="match status" value="10"/>
</dbReference>
<dbReference type="InterPro" id="IPR003594">
    <property type="entry name" value="HATPase_dom"/>
</dbReference>
<dbReference type="InterPro" id="IPR001610">
    <property type="entry name" value="PAC"/>
</dbReference>
<feature type="modified residue" description="4-aspartylphosphate" evidence="6">
    <location>
        <position position="1780"/>
    </location>
</feature>
<dbReference type="InterPro" id="IPR035965">
    <property type="entry name" value="PAS-like_dom_sf"/>
</dbReference>
<proteinExistence type="predicted"/>
<dbReference type="SUPFAM" id="SSF55781">
    <property type="entry name" value="GAF domain-like"/>
    <property type="match status" value="1"/>
</dbReference>
<feature type="domain" description="PAC" evidence="10">
    <location>
        <begin position="766"/>
        <end position="818"/>
    </location>
</feature>
<dbReference type="PROSITE" id="PS50113">
    <property type="entry name" value="PAC"/>
    <property type="match status" value="4"/>
</dbReference>
<dbReference type="Proteomes" id="UP000886657">
    <property type="component" value="Unassembled WGS sequence"/>
</dbReference>
<dbReference type="PRINTS" id="PR00344">
    <property type="entry name" value="BCTRLSENSOR"/>
</dbReference>
<feature type="domain" description="PAS" evidence="9">
    <location>
        <begin position="434"/>
        <end position="478"/>
    </location>
</feature>
<feature type="domain" description="PAS" evidence="9">
    <location>
        <begin position="299"/>
        <end position="347"/>
    </location>
</feature>
<dbReference type="SMART" id="SM00388">
    <property type="entry name" value="HisKA"/>
    <property type="match status" value="1"/>
</dbReference>
<dbReference type="SUPFAM" id="SSF47384">
    <property type="entry name" value="Homodimeric domain of signal transducing histidine kinase"/>
    <property type="match status" value="1"/>
</dbReference>
<dbReference type="CDD" id="cd00130">
    <property type="entry name" value="PAS"/>
    <property type="match status" value="7"/>
</dbReference>
<keyword evidence="4" id="KW-0808">Transferase</keyword>
<sequence length="1847" mass="204481">MPETNGHPASWSSLFEALPQGVLLLNQDGRYLDANAAALRLLDIDRPSLLTRRLDEGRWDLLAADGKVLPLDETPGALALRTGKAVPRQVVGVVKTDGDVLWLEILAEPTAEGGALVTFDDITRHHLAESILAARARIAEQATSATLEEILRATLDEAERLTGSCVGFFHFMEEDQKTLTLQAWSTRTQNEFCHAEGHGMHYAVDQAGVWVDAVHARKPVIHNDYASLPHKKGMPAGHATVLRELVAPVLRGERIVALLGVGNKPFPYGNRDLQTVQRLADLAWDIAERKRSELDLRQSEADYRALFENMVQGAFRQRADGSLIDVNASALKLFGLSRDEFLGRTSVSPTWDVVGETGEPLPADDHPSMQALRTGKPVMGQVLGVANHRSGERVWLEANAIPEFHPGETAPYRVMVTLHDLTERRRLETSLQESEARWHAMVEQAGDGFELLDENGRYLQVNESSCRALGYTREELLGLTVVETDPSLALEAFRARFTALIGQPALTFETIHQRKDGTRFPVEVTASVIRMGEHPRILAQVRDISERTRSSESLRVAKELLDQTLDSLEAHVAVLDRAGNILAVNEPWRRFARENGIRDTVGTVEQVNYLDVMASSCQNASGDTADIRRGLVEVLGGSLPYFEAEYPCDGPTKPRWFRMHILPLQAAQGGAVITHENITEEKLAHLALEKAQERLEFAQTAAGAGLWEWDLVSDRFTWSPELFRLYGLDPNRDQATAETWRRILHPDDLRAVEERTETVIAERKPFANEYRVVLPNGQTRWIRAQGAFDLDTEGRPVRMAGICVDHTAQRKAEQDLADSEAKARTMLQTARDGVWLLGPDGSIRDANDAACRMLGYPREALLNLSVTDVEVQESPDGVRRHIAEIARQGWDLFESEHRRQDGSVFPVEISVTHQPDQDLLVVFVRDITERNRTQTLLQESESRLRAIIEHSTDAIGVSMDGVHVMVNPAYRRIFGYAQEEDLVGTPILELIAPESLAQVTQFVEDRAAGRPVPASYEIRGLRKDQSSFDMSVHASTYELEGQVFTLVILRDISARKQAETVLRESEARFRAMFDDSPIGIWEEDFSEVKASFDALRHQGVTDFRAHFAEHPEEVARLAGLVRVLRVNRASVLSLKAASEEELVRNLPAYFTPGSLEVFKEELCALALGQTRFRTEGPHLDALGQPLVFDISFVVQPGYESTLERVLISLVDITERKGIETALRESQSRMREALQFNEQLLAAMPIGAAAYDGRSGRCLVANQALAQYAGGSLEQVQQQRFRELPSWRESGMLAVAERVLVSGQEEHLEVQVTSTFGKQVWFSCDFSAFAGAQGPILLIMCVDISERKRADLALLRSEHQYRSLFDSMKEGFALHELITDEQGQPYDYRYLEVNPAFAAMTGIPREQWLGRRVLEILPGVEARWIREFGQVALTGLSVTFEDEVKDLGRWYRVTAYQPAPRQFAVLVTDITSRKQAEAEHLRLEQQLAKTQKMDSLGSLAGGVAHDMNNVLGAIMGLASIHQEQAPEGTRLHKSMDTILKACTRGRTLVKGLLGFARQELQEVRLVDLNDLIREEVALLEHTIPASVRIVPELAPGLGLMHGDPASLSHALMNLCVNAVDAMPGGGSLFLRTRNEGTAAVCLEVVDTGLGMTPAVLEKAMDPFFTTKDQGKGTGLGLAIVYGSVKAHHGQVELSSSPGKGTTVLMRFPTTSSLPLPGTPSQRSGPPGHPLNILVVDDDELILDSLVELLRSMGHRPTVARSGEEALLLLEQGLIAEVVLLDLNMPGLGGAGTLPRLRAAHPDLPVLIATGRADQSAMDLVARTPRTLLLPKPFSGLELNSHFRRLGLE</sequence>
<dbReference type="InterPro" id="IPR004358">
    <property type="entry name" value="Sig_transdc_His_kin-like_C"/>
</dbReference>
<feature type="domain" description="PAC" evidence="10">
    <location>
        <begin position="1014"/>
        <end position="1064"/>
    </location>
</feature>
<comment type="catalytic activity">
    <reaction evidence="1">
        <text>ATP + protein L-histidine = ADP + protein N-phospho-L-histidine.</text>
        <dbReference type="EC" id="2.7.13.3"/>
    </reaction>
</comment>
<evidence type="ECO:0000256" key="4">
    <source>
        <dbReference type="ARBA" id="ARBA00022679"/>
    </source>
</evidence>
<dbReference type="PROSITE" id="PS50109">
    <property type="entry name" value="HIS_KIN"/>
    <property type="match status" value="1"/>
</dbReference>
<feature type="domain" description="PAC" evidence="10">
    <location>
        <begin position="376"/>
        <end position="433"/>
    </location>
</feature>
<feature type="domain" description="PAC" evidence="10">
    <location>
        <begin position="506"/>
        <end position="556"/>
    </location>
</feature>
<dbReference type="Gene3D" id="3.40.50.2300">
    <property type="match status" value="1"/>
</dbReference>
<dbReference type="SMART" id="SM00448">
    <property type="entry name" value="REC"/>
    <property type="match status" value="1"/>
</dbReference>
<dbReference type="Gene3D" id="1.10.287.130">
    <property type="match status" value="1"/>
</dbReference>
<dbReference type="NCBIfam" id="TIGR00229">
    <property type="entry name" value="sensory_box"/>
    <property type="match status" value="5"/>
</dbReference>
<dbReference type="GO" id="GO:0006355">
    <property type="term" value="P:regulation of DNA-templated transcription"/>
    <property type="evidence" value="ECO:0007669"/>
    <property type="project" value="InterPro"/>
</dbReference>
<dbReference type="InterPro" id="IPR036097">
    <property type="entry name" value="HisK_dim/P_sf"/>
</dbReference>
<feature type="domain" description="PAS" evidence="9">
    <location>
        <begin position="940"/>
        <end position="1010"/>
    </location>
</feature>
<dbReference type="Gene3D" id="2.10.70.100">
    <property type="match status" value="1"/>
</dbReference>
<keyword evidence="3 6" id="KW-0597">Phosphoprotein</keyword>
<dbReference type="SUPFAM" id="SSF52172">
    <property type="entry name" value="CheY-like"/>
    <property type="match status" value="1"/>
</dbReference>
<dbReference type="SMART" id="SM00091">
    <property type="entry name" value="PAS"/>
    <property type="match status" value="9"/>
</dbReference>
<evidence type="ECO:0000256" key="5">
    <source>
        <dbReference type="ARBA" id="ARBA00022777"/>
    </source>
</evidence>
<dbReference type="InterPro" id="IPR003018">
    <property type="entry name" value="GAF"/>
</dbReference>
<dbReference type="CDD" id="cd00082">
    <property type="entry name" value="HisKA"/>
    <property type="match status" value="1"/>
</dbReference>
<dbReference type="Pfam" id="PF00072">
    <property type="entry name" value="Response_reg"/>
    <property type="match status" value="1"/>
</dbReference>
<dbReference type="PROSITE" id="PS50110">
    <property type="entry name" value="RESPONSE_REGULATORY"/>
    <property type="match status" value="1"/>
</dbReference>
<dbReference type="InterPro" id="IPR000700">
    <property type="entry name" value="PAS-assoc_C"/>
</dbReference>
<dbReference type="Gene3D" id="3.30.565.10">
    <property type="entry name" value="Histidine kinase-like ATPase, C-terminal domain"/>
    <property type="match status" value="1"/>
</dbReference>
<dbReference type="Pfam" id="PF02518">
    <property type="entry name" value="HATPase_c"/>
    <property type="match status" value="1"/>
</dbReference>
<reference evidence="11" key="1">
    <citation type="submission" date="2020-10" db="EMBL/GenBank/DDBJ databases">
        <title>Connecting structure to function with the recovery of over 1000 high-quality activated sludge metagenome-assembled genomes encoding full-length rRNA genes using long-read sequencing.</title>
        <authorList>
            <person name="Singleton C.M."/>
            <person name="Petriglieri F."/>
            <person name="Kristensen J.M."/>
            <person name="Kirkegaard R.H."/>
            <person name="Michaelsen T.Y."/>
            <person name="Andersen M.H."/>
            <person name="Karst S.M."/>
            <person name="Dueholm M.S."/>
            <person name="Nielsen P.H."/>
            <person name="Albertsen M."/>
        </authorList>
    </citation>
    <scope>NUCLEOTIDE SEQUENCE</scope>
    <source>
        <strain evidence="11">Skiv_18-Q3-R9-52_MAXAC.067</strain>
    </source>
</reference>
<accession>A0A9D7XKV5</accession>
<evidence type="ECO:0000313" key="12">
    <source>
        <dbReference type="Proteomes" id="UP000886657"/>
    </source>
</evidence>
<dbReference type="GO" id="GO:0000155">
    <property type="term" value="F:phosphorelay sensor kinase activity"/>
    <property type="evidence" value="ECO:0007669"/>
    <property type="project" value="InterPro"/>
</dbReference>
<dbReference type="PROSITE" id="PS50112">
    <property type="entry name" value="PAS"/>
    <property type="match status" value="4"/>
</dbReference>
<dbReference type="SMART" id="SM00086">
    <property type="entry name" value="PAC"/>
    <property type="match status" value="6"/>
</dbReference>
<gene>
    <name evidence="11" type="ORF">IPP58_05775</name>
</gene>
<evidence type="ECO:0000259" key="10">
    <source>
        <dbReference type="PROSITE" id="PS50113"/>
    </source>
</evidence>
<dbReference type="Gene3D" id="3.30.450.40">
    <property type="match status" value="1"/>
</dbReference>
<evidence type="ECO:0000313" key="11">
    <source>
        <dbReference type="EMBL" id="MBK9795994.1"/>
    </source>
</evidence>
<dbReference type="InterPro" id="IPR005467">
    <property type="entry name" value="His_kinase_dom"/>
</dbReference>
<comment type="caution">
    <text evidence="11">The sequence shown here is derived from an EMBL/GenBank/DDBJ whole genome shotgun (WGS) entry which is preliminary data.</text>
</comment>
<feature type="domain" description="Response regulatory" evidence="8">
    <location>
        <begin position="1730"/>
        <end position="1845"/>
    </location>
</feature>
<evidence type="ECO:0000256" key="6">
    <source>
        <dbReference type="PROSITE-ProRule" id="PRU00169"/>
    </source>
</evidence>
<dbReference type="Pfam" id="PF08447">
    <property type="entry name" value="PAS_3"/>
    <property type="match status" value="1"/>
</dbReference>
<dbReference type="Pfam" id="PF13188">
    <property type="entry name" value="PAS_8"/>
    <property type="match status" value="1"/>
</dbReference>
<evidence type="ECO:0000256" key="2">
    <source>
        <dbReference type="ARBA" id="ARBA00012438"/>
    </source>
</evidence>
<dbReference type="InterPro" id="IPR036890">
    <property type="entry name" value="HATPase_C_sf"/>
</dbReference>
<evidence type="ECO:0000259" key="8">
    <source>
        <dbReference type="PROSITE" id="PS50110"/>
    </source>
</evidence>
<evidence type="ECO:0000256" key="1">
    <source>
        <dbReference type="ARBA" id="ARBA00000085"/>
    </source>
</evidence>
<dbReference type="Pfam" id="PF00989">
    <property type="entry name" value="PAS"/>
    <property type="match status" value="1"/>
</dbReference>
<dbReference type="Pfam" id="PF08448">
    <property type="entry name" value="PAS_4"/>
    <property type="match status" value="2"/>
</dbReference>